<keyword evidence="2" id="KW-0560">Oxidoreductase</keyword>
<gene>
    <name evidence="3" type="ORF">I1A42_09550</name>
</gene>
<sequence length="247" mass="26979">MSLKVFITGASSGIGKQLATDYAKEGAQVIACGRNQQALHDLQQVAPNITPLAFDVTNIDDTKKALQCLPFQPELWILNAGVCEYIDNGIIDSNLISRVMAVNFQGVVNCIEGIQPLVRSGHRVAIVSSIAGELAMPRAEAYGSSKVAITYLARALRVAWRPSHVEISVVYPGFVATPLTAQNTFSMPMMISAQQASLGIRKGLAKGKPHIYVPRVFTTMIRLIALLPYSWQQRLMKNLIREQGSNK</sequence>
<protein>
    <submittedName>
        <fullName evidence="3">SDR family NAD(P)-dependent oxidoreductase</fullName>
    </submittedName>
</protein>
<dbReference type="PANTHER" id="PTHR44196:SF1">
    <property type="entry name" value="DEHYDROGENASE_REDUCTASE SDR FAMILY MEMBER 7B"/>
    <property type="match status" value="1"/>
</dbReference>
<dbReference type="PANTHER" id="PTHR44196">
    <property type="entry name" value="DEHYDROGENASE/REDUCTASE SDR FAMILY MEMBER 7B"/>
    <property type="match status" value="1"/>
</dbReference>
<dbReference type="Proteomes" id="UP000597206">
    <property type="component" value="Unassembled WGS sequence"/>
</dbReference>
<proteinExistence type="inferred from homology"/>
<dbReference type="RefSeq" id="WP_196123323.1">
    <property type="nucleotide sequence ID" value="NZ_JADPMR010000001.1"/>
</dbReference>
<dbReference type="Pfam" id="PF00106">
    <property type="entry name" value="adh_short"/>
    <property type="match status" value="1"/>
</dbReference>
<comment type="caution">
    <text evidence="3">The sequence shown here is derived from an EMBL/GenBank/DDBJ whole genome shotgun (WGS) entry which is preliminary data.</text>
</comment>
<dbReference type="PROSITE" id="PS00061">
    <property type="entry name" value="ADH_SHORT"/>
    <property type="match status" value="1"/>
</dbReference>
<evidence type="ECO:0000256" key="1">
    <source>
        <dbReference type="ARBA" id="ARBA00006484"/>
    </source>
</evidence>
<dbReference type="InterPro" id="IPR020904">
    <property type="entry name" value="Sc_DH/Rdtase_CS"/>
</dbReference>
<dbReference type="InterPro" id="IPR036291">
    <property type="entry name" value="NAD(P)-bd_dom_sf"/>
</dbReference>
<reference evidence="3 4" key="1">
    <citation type="submission" date="2020-11" db="EMBL/GenBank/DDBJ databases">
        <title>Vibrio nitrifigilis sp. nov., a marine nitrogen-fixing bacterium isolated from the lagoon sediment of an islet inside an atoll.</title>
        <authorList>
            <person name="Wang L.-T."/>
            <person name="Shieh W.Y."/>
        </authorList>
    </citation>
    <scope>NUCLEOTIDE SEQUENCE [LARGE SCALE GENOMIC DNA]</scope>
    <source>
        <strain evidence="3 4">NFV-1</strain>
    </source>
</reference>
<evidence type="ECO:0000256" key="2">
    <source>
        <dbReference type="ARBA" id="ARBA00023002"/>
    </source>
</evidence>
<evidence type="ECO:0000313" key="3">
    <source>
        <dbReference type="EMBL" id="MBF9000806.1"/>
    </source>
</evidence>
<dbReference type="EMBL" id="JADPMR010000001">
    <property type="protein sequence ID" value="MBF9000806.1"/>
    <property type="molecule type" value="Genomic_DNA"/>
</dbReference>
<dbReference type="PRINTS" id="PR00081">
    <property type="entry name" value="GDHRDH"/>
</dbReference>
<organism evidence="3 4">
    <name type="scientific">Vibrio nitrifigilis</name>
    <dbReference type="NCBI Taxonomy" id="2789781"/>
    <lineage>
        <taxon>Bacteria</taxon>
        <taxon>Pseudomonadati</taxon>
        <taxon>Pseudomonadota</taxon>
        <taxon>Gammaproteobacteria</taxon>
        <taxon>Vibrionales</taxon>
        <taxon>Vibrionaceae</taxon>
        <taxon>Vibrio</taxon>
    </lineage>
</organism>
<accession>A0ABS0GEG4</accession>
<evidence type="ECO:0000313" key="4">
    <source>
        <dbReference type="Proteomes" id="UP000597206"/>
    </source>
</evidence>
<keyword evidence="4" id="KW-1185">Reference proteome</keyword>
<comment type="similarity">
    <text evidence="1">Belongs to the short-chain dehydrogenases/reductases (SDR) family.</text>
</comment>
<dbReference type="InterPro" id="IPR002347">
    <property type="entry name" value="SDR_fam"/>
</dbReference>
<dbReference type="Gene3D" id="3.40.50.720">
    <property type="entry name" value="NAD(P)-binding Rossmann-like Domain"/>
    <property type="match status" value="1"/>
</dbReference>
<dbReference type="SUPFAM" id="SSF51735">
    <property type="entry name" value="NAD(P)-binding Rossmann-fold domains"/>
    <property type="match status" value="1"/>
</dbReference>
<name>A0ABS0GEG4_9VIBR</name>